<gene>
    <name evidence="2" type="ORF">HGA07_00255</name>
</gene>
<feature type="transmembrane region" description="Helical" evidence="1">
    <location>
        <begin position="21"/>
        <end position="42"/>
    </location>
</feature>
<protein>
    <submittedName>
        <fullName evidence="2">Uncharacterized protein</fullName>
    </submittedName>
</protein>
<evidence type="ECO:0000256" key="1">
    <source>
        <dbReference type="SAM" id="Phobius"/>
    </source>
</evidence>
<feature type="transmembrane region" description="Helical" evidence="1">
    <location>
        <begin position="54"/>
        <end position="75"/>
    </location>
</feature>
<reference evidence="2 3" key="1">
    <citation type="submission" date="2020-04" db="EMBL/GenBank/DDBJ databases">
        <title>MicrobeNet Type strains.</title>
        <authorList>
            <person name="Nicholson A.C."/>
        </authorList>
    </citation>
    <scope>NUCLEOTIDE SEQUENCE [LARGE SCALE GENOMIC DNA]</scope>
    <source>
        <strain evidence="2 3">DSM 44445</strain>
    </source>
</reference>
<sequence length="83" mass="9012">MVTTTAPGTTRPTPALPSIHLRALLTWLAIFPMVALGMTVMAPFTADWSPVLRALVLTAFVVPSAVYVVVPRLLAAWARITRR</sequence>
<dbReference type="AlphaFoldDB" id="A0A7X6LU07"/>
<keyword evidence="3" id="KW-1185">Reference proteome</keyword>
<keyword evidence="1" id="KW-0472">Membrane</keyword>
<accession>A0A7X6LU07</accession>
<name>A0A7X6LU07_9NOCA</name>
<dbReference type="Proteomes" id="UP000523447">
    <property type="component" value="Unassembled WGS sequence"/>
</dbReference>
<proteinExistence type="predicted"/>
<comment type="caution">
    <text evidence="2">The sequence shown here is derived from an EMBL/GenBank/DDBJ whole genome shotgun (WGS) entry which is preliminary data.</text>
</comment>
<keyword evidence="1" id="KW-0812">Transmembrane</keyword>
<keyword evidence="1" id="KW-1133">Transmembrane helix</keyword>
<organism evidence="2 3">
    <name type="scientific">Nocardia veterana</name>
    <dbReference type="NCBI Taxonomy" id="132249"/>
    <lineage>
        <taxon>Bacteria</taxon>
        <taxon>Bacillati</taxon>
        <taxon>Actinomycetota</taxon>
        <taxon>Actinomycetes</taxon>
        <taxon>Mycobacteriales</taxon>
        <taxon>Nocardiaceae</taxon>
        <taxon>Nocardia</taxon>
    </lineage>
</organism>
<dbReference type="EMBL" id="JAAXPE010000001">
    <property type="protein sequence ID" value="NKY84059.1"/>
    <property type="molecule type" value="Genomic_DNA"/>
</dbReference>
<evidence type="ECO:0000313" key="2">
    <source>
        <dbReference type="EMBL" id="NKY84059.1"/>
    </source>
</evidence>
<evidence type="ECO:0000313" key="3">
    <source>
        <dbReference type="Proteomes" id="UP000523447"/>
    </source>
</evidence>